<keyword evidence="3" id="KW-1185">Reference proteome</keyword>
<dbReference type="PANTHER" id="PTHR34290:SF2">
    <property type="entry name" value="OS04G0668800 PROTEIN"/>
    <property type="match status" value="1"/>
</dbReference>
<dbReference type="InterPro" id="IPR044691">
    <property type="entry name" value="DCC1_Trx"/>
</dbReference>
<dbReference type="GO" id="GO:0015035">
    <property type="term" value="F:protein-disulfide reductase activity"/>
    <property type="evidence" value="ECO:0007669"/>
    <property type="project" value="InterPro"/>
</dbReference>
<gene>
    <name evidence="2" type="ORF">AM592_03920</name>
</gene>
<dbReference type="STRING" id="1441095.AM592_03920"/>
<reference evidence="2 3" key="2">
    <citation type="journal article" date="2016" name="Int. J. Syst. Evol. Microbiol.">
        <title>Bacillus gobiensis sp. nov., isolated from a soil sample.</title>
        <authorList>
            <person name="Liu B."/>
            <person name="Liu G.H."/>
            <person name="Cetin S."/>
            <person name="Schumann P."/>
            <person name="Pan Z.Z."/>
            <person name="Chen Q.Q."/>
        </authorList>
    </citation>
    <scope>NUCLEOTIDE SEQUENCE [LARGE SCALE GENOMIC DNA]</scope>
    <source>
        <strain evidence="2 3">FJAT-4402</strain>
    </source>
</reference>
<keyword evidence="1" id="KW-0472">Membrane</keyword>
<reference evidence="3" key="1">
    <citation type="submission" date="2015-08" db="EMBL/GenBank/DDBJ databases">
        <title>Genome sequencing project for genomic taxonomy and phylogenomics of Bacillus-like bacteria.</title>
        <authorList>
            <person name="Liu B."/>
            <person name="Wang J."/>
            <person name="Zhu Y."/>
            <person name="Liu G."/>
            <person name="Chen Q."/>
            <person name="Chen Z."/>
            <person name="Lan J."/>
            <person name="Che J."/>
            <person name="Ge C."/>
            <person name="Shi H."/>
            <person name="Pan Z."/>
            <person name="Liu X."/>
        </authorList>
    </citation>
    <scope>NUCLEOTIDE SEQUENCE [LARGE SCALE GENOMIC DNA]</scope>
    <source>
        <strain evidence="3">FJAT-4402</strain>
    </source>
</reference>
<feature type="transmembrane region" description="Helical" evidence="1">
    <location>
        <begin position="76"/>
        <end position="95"/>
    </location>
</feature>
<dbReference type="PATRIC" id="fig|1441095.3.peg.861"/>
<dbReference type="Proteomes" id="UP000067625">
    <property type="component" value="Chromosome"/>
</dbReference>
<dbReference type="EMBL" id="CP012600">
    <property type="protein sequence ID" value="ALC80827.1"/>
    <property type="molecule type" value="Genomic_DNA"/>
</dbReference>
<dbReference type="AlphaFoldDB" id="A0A0M5JLA0"/>
<keyword evidence="1" id="KW-0812">Transmembrane</keyword>
<proteinExistence type="predicted"/>
<dbReference type="OrthoDB" id="9785438at2"/>
<organism evidence="2 3">
    <name type="scientific">Bacillus gobiensis</name>
    <dbReference type="NCBI Taxonomy" id="1441095"/>
    <lineage>
        <taxon>Bacteria</taxon>
        <taxon>Bacillati</taxon>
        <taxon>Bacillota</taxon>
        <taxon>Bacilli</taxon>
        <taxon>Bacillales</taxon>
        <taxon>Bacillaceae</taxon>
        <taxon>Bacillus</taxon>
    </lineage>
</organism>
<dbReference type="Pfam" id="PF04134">
    <property type="entry name" value="DCC1-like"/>
    <property type="match status" value="1"/>
</dbReference>
<accession>A0A0M5JLA0</accession>
<dbReference type="RefSeq" id="WP_053602572.1">
    <property type="nucleotide sequence ID" value="NZ_CP012600.1"/>
</dbReference>
<name>A0A0M5JLA0_9BACI</name>
<dbReference type="PANTHER" id="PTHR34290">
    <property type="entry name" value="SI:CH73-390P7.2"/>
    <property type="match status" value="1"/>
</dbReference>
<evidence type="ECO:0000313" key="3">
    <source>
        <dbReference type="Proteomes" id="UP000067625"/>
    </source>
</evidence>
<protein>
    <recommendedName>
        <fullName evidence="4">DUF393 domain-containing protein</fullName>
    </recommendedName>
</protein>
<keyword evidence="1" id="KW-1133">Transmembrane helix</keyword>
<evidence type="ECO:0000256" key="1">
    <source>
        <dbReference type="SAM" id="Phobius"/>
    </source>
</evidence>
<sequence>MKKHLVFYDAECPLCRSVRAVILKLDWAKRLEWFPVQKIDQSVFYQTLKDRNIYDEIHMVTSKGELIKGFDTVRKILSLLPLTLPIGILLFFPFVSKIGDPVYKFISENRYQWFGRVEYNHSSS</sequence>
<evidence type="ECO:0000313" key="2">
    <source>
        <dbReference type="EMBL" id="ALC80827.1"/>
    </source>
</evidence>
<evidence type="ECO:0008006" key="4">
    <source>
        <dbReference type="Google" id="ProtNLM"/>
    </source>
</evidence>
<dbReference type="InterPro" id="IPR007263">
    <property type="entry name" value="DCC1-like"/>
</dbReference>